<dbReference type="InterPro" id="IPR042099">
    <property type="entry name" value="ANL_N_sf"/>
</dbReference>
<dbReference type="PANTHER" id="PTHR22754:SF32">
    <property type="entry name" value="DISCO-INTERACTING PROTEIN 2"/>
    <property type="match status" value="1"/>
</dbReference>
<dbReference type="PANTHER" id="PTHR22754">
    <property type="entry name" value="DISCO-INTERACTING PROTEIN 2 DIP2 -RELATED"/>
    <property type="match status" value="1"/>
</dbReference>
<reference evidence="3" key="1">
    <citation type="submission" date="2020-12" db="EMBL/GenBank/DDBJ databases">
        <title>Genomic characterization of non-nitrogen-fixing Frankia strains.</title>
        <authorList>
            <person name="Carlos-Shanley C."/>
            <person name="Guerra T."/>
            <person name="Hahn D."/>
        </authorList>
    </citation>
    <scope>NUCLEOTIDE SEQUENCE</scope>
    <source>
        <strain evidence="3">CN6</strain>
    </source>
</reference>
<dbReference type="GO" id="GO:0070566">
    <property type="term" value="F:adenylyltransferase activity"/>
    <property type="evidence" value="ECO:0007669"/>
    <property type="project" value="TreeGrafter"/>
</dbReference>
<dbReference type="PROSITE" id="PS00455">
    <property type="entry name" value="AMP_BINDING"/>
    <property type="match status" value="1"/>
</dbReference>
<dbReference type="GO" id="GO:0005886">
    <property type="term" value="C:plasma membrane"/>
    <property type="evidence" value="ECO:0007669"/>
    <property type="project" value="TreeGrafter"/>
</dbReference>
<dbReference type="NCBIfam" id="NF004510">
    <property type="entry name" value="PRK05851.1"/>
    <property type="match status" value="1"/>
</dbReference>
<protein>
    <submittedName>
        <fullName evidence="3">Long-chain-fatty acid--ACP ligase MbtM</fullName>
        <ecNumber evidence="3">6.2.1.20</ecNumber>
    </submittedName>
</protein>
<feature type="domain" description="AMP-dependent synthetase/ligase" evidence="2">
    <location>
        <begin position="45"/>
        <end position="417"/>
    </location>
</feature>
<dbReference type="InterPro" id="IPR020845">
    <property type="entry name" value="AMP-binding_CS"/>
</dbReference>
<evidence type="ECO:0000313" key="4">
    <source>
        <dbReference type="Proteomes" id="UP000604475"/>
    </source>
</evidence>
<dbReference type="Gene3D" id="3.40.50.12780">
    <property type="entry name" value="N-terminal domain of ligase-like"/>
    <property type="match status" value="1"/>
</dbReference>
<comment type="similarity">
    <text evidence="1">Belongs to the ATP-dependent AMP-binding enzyme family.</text>
</comment>
<dbReference type="EC" id="6.2.1.20" evidence="3"/>
<dbReference type="GO" id="GO:0006633">
    <property type="term" value="P:fatty acid biosynthetic process"/>
    <property type="evidence" value="ECO:0007669"/>
    <property type="project" value="TreeGrafter"/>
</dbReference>
<dbReference type="Gene3D" id="3.30.300.30">
    <property type="match status" value="1"/>
</dbReference>
<keyword evidence="4" id="KW-1185">Reference proteome</keyword>
<name>A0A937RMK9_9ACTN</name>
<dbReference type="AlphaFoldDB" id="A0A937RMK9"/>
<gene>
    <name evidence="3" type="primary">mbtM</name>
    <name evidence="3" type="ORF">I7412_38110</name>
</gene>
<sequence>MTQTNVARTNGKFDESASPSVLATAISRAMRAGDGTLSVLDAASGEWDTRPWREVQARAEQIAAQILAESEGREPRAVGLIGHPTVDLVAAIQGAWLAGVAVSVLPGPVRGADEQRWAQSTYARFVAIGVGTVLGSDKQLAMLANVDGPLRTAPVELYGRDADLTGFVGRQVGPDAPAVLQGTAGSTGEPKTAVLSVAAVHSNIRELVARLDVRPTRDVQLSWLPLYHDMGLIVVLVGMATGAPLWIAPSSAFVAAPFKWLQWLTESRATITAAPNFAYDIVGRYGRRVEGADLSRLRFAVSGAEPIDADAFDAFLDVAAKFGMDRGAAAPAYGMAESTCAVTMPDAGEGAQYDEVTVTSPENGGNPVRRRYAILGRPLGGMQIRIVEANGVDVPRIDNRDVGHVEIRGTSMMTGYLGHAPLADGEWFPTGDLGYLVDGRPVICGRAKEIIIVSGRNLFPMEIEKRAASVAGVRGGRVAAVARDGASGRPGLVIVAEFRGGDPESARRKVIAAVASECGVVPADVVFVRPGALPLTTSGKLRRLETRKLLESGHWNER</sequence>
<evidence type="ECO:0000256" key="1">
    <source>
        <dbReference type="ARBA" id="ARBA00006432"/>
    </source>
</evidence>
<organism evidence="3 4">
    <name type="scientific">Frankia nepalensis</name>
    <dbReference type="NCBI Taxonomy" id="1836974"/>
    <lineage>
        <taxon>Bacteria</taxon>
        <taxon>Bacillati</taxon>
        <taxon>Actinomycetota</taxon>
        <taxon>Actinomycetes</taxon>
        <taxon>Frankiales</taxon>
        <taxon>Frankiaceae</taxon>
        <taxon>Frankia</taxon>
    </lineage>
</organism>
<keyword evidence="3" id="KW-0436">Ligase</keyword>
<accession>A0A937RMK9</accession>
<proteinExistence type="inferred from homology"/>
<dbReference type="InterPro" id="IPR000873">
    <property type="entry name" value="AMP-dep_synth/lig_dom"/>
</dbReference>
<comment type="caution">
    <text evidence="3">The sequence shown here is derived from an EMBL/GenBank/DDBJ whole genome shotgun (WGS) entry which is preliminary data.</text>
</comment>
<evidence type="ECO:0000313" key="3">
    <source>
        <dbReference type="EMBL" id="MBL7632872.1"/>
    </source>
</evidence>
<dbReference type="InterPro" id="IPR045851">
    <property type="entry name" value="AMP-bd_C_sf"/>
</dbReference>
<dbReference type="Pfam" id="PF00501">
    <property type="entry name" value="AMP-binding"/>
    <property type="match status" value="1"/>
</dbReference>
<dbReference type="EMBL" id="JAEACQ010000354">
    <property type="protein sequence ID" value="MBL7632872.1"/>
    <property type="molecule type" value="Genomic_DNA"/>
</dbReference>
<evidence type="ECO:0000259" key="2">
    <source>
        <dbReference type="Pfam" id="PF00501"/>
    </source>
</evidence>
<dbReference type="SUPFAM" id="SSF56801">
    <property type="entry name" value="Acetyl-CoA synthetase-like"/>
    <property type="match status" value="1"/>
</dbReference>
<dbReference type="Proteomes" id="UP000604475">
    <property type="component" value="Unassembled WGS sequence"/>
</dbReference>
<dbReference type="GO" id="GO:0008922">
    <property type="term" value="F:long-chain fatty acid [acyl-carrier-protein] ligase activity"/>
    <property type="evidence" value="ECO:0007669"/>
    <property type="project" value="UniProtKB-EC"/>
</dbReference>